<accession>A0ABS8YAK9</accession>
<feature type="transmembrane region" description="Helical" evidence="1">
    <location>
        <begin position="39"/>
        <end position="55"/>
    </location>
</feature>
<evidence type="ECO:0000256" key="1">
    <source>
        <dbReference type="SAM" id="Phobius"/>
    </source>
</evidence>
<organism evidence="2 3">
    <name type="scientific">Paenibacillus profundus</name>
    <dbReference type="NCBI Taxonomy" id="1173085"/>
    <lineage>
        <taxon>Bacteria</taxon>
        <taxon>Bacillati</taxon>
        <taxon>Bacillota</taxon>
        <taxon>Bacilli</taxon>
        <taxon>Bacillales</taxon>
        <taxon>Paenibacillaceae</taxon>
        <taxon>Paenibacillus</taxon>
    </lineage>
</organism>
<dbReference type="Pfam" id="PF16079">
    <property type="entry name" value="Phage_holin_5_2"/>
    <property type="match status" value="1"/>
</dbReference>
<proteinExistence type="predicted"/>
<comment type="caution">
    <text evidence="2">The sequence shown here is derived from an EMBL/GenBank/DDBJ whole genome shotgun (WGS) entry which is preliminary data.</text>
</comment>
<dbReference type="RefSeq" id="WP_233695784.1">
    <property type="nucleotide sequence ID" value="NZ_JAJNBZ010000002.1"/>
</dbReference>
<dbReference type="EMBL" id="JAJNBZ010000002">
    <property type="protein sequence ID" value="MCE5168541.1"/>
    <property type="molecule type" value="Genomic_DNA"/>
</dbReference>
<dbReference type="Proteomes" id="UP001199916">
    <property type="component" value="Unassembled WGS sequence"/>
</dbReference>
<dbReference type="InterPro" id="IPR032111">
    <property type="entry name" value="Clostridium_phage_holin"/>
</dbReference>
<protein>
    <submittedName>
        <fullName evidence="2">Phage holin family protein</fullName>
    </submittedName>
</protein>
<evidence type="ECO:0000313" key="2">
    <source>
        <dbReference type="EMBL" id="MCE5168541.1"/>
    </source>
</evidence>
<keyword evidence="1" id="KW-0472">Membrane</keyword>
<gene>
    <name evidence="2" type="ORF">LQV63_04330</name>
</gene>
<name>A0ABS8YAK9_9BACL</name>
<keyword evidence="1" id="KW-1133">Transmembrane helix</keyword>
<evidence type="ECO:0000313" key="3">
    <source>
        <dbReference type="Proteomes" id="UP001199916"/>
    </source>
</evidence>
<feature type="transmembrane region" description="Helical" evidence="1">
    <location>
        <begin position="6"/>
        <end position="27"/>
    </location>
</feature>
<keyword evidence="1" id="KW-0812">Transmembrane</keyword>
<sequence length="90" mass="9804">MEWNMIFELIDPALFIVVGACWVIGYILKQTPAVPDWSIVYIVVALAVLFTIGLLGWSVEALIQGILTGAFAVFGHQAIKQAKKGGEKDV</sequence>
<keyword evidence="3" id="KW-1185">Reference proteome</keyword>
<reference evidence="2 3" key="1">
    <citation type="submission" date="2021-11" db="EMBL/GenBank/DDBJ databases">
        <title>Draft genome sequence of Paenibacillus profundus YoMME, a new Gram-positive bacteria with exoelectrogenic properties.</title>
        <authorList>
            <person name="Hubenova Y."/>
            <person name="Hubenova E."/>
            <person name="Manasiev Y."/>
            <person name="Peykov S."/>
            <person name="Mitov M."/>
        </authorList>
    </citation>
    <scope>NUCLEOTIDE SEQUENCE [LARGE SCALE GENOMIC DNA]</scope>
    <source>
        <strain evidence="2 3">YoMME</strain>
    </source>
</reference>